<dbReference type="EMBL" id="KN817543">
    <property type="protein sequence ID" value="KJA23350.1"/>
    <property type="molecule type" value="Genomic_DNA"/>
</dbReference>
<protein>
    <submittedName>
        <fullName evidence="2">Uncharacterized protein</fullName>
    </submittedName>
</protein>
<feature type="compositionally biased region" description="Acidic residues" evidence="1">
    <location>
        <begin position="81"/>
        <end position="92"/>
    </location>
</feature>
<feature type="region of interest" description="Disordered" evidence="1">
    <location>
        <begin position="174"/>
        <end position="201"/>
    </location>
</feature>
<keyword evidence="3" id="KW-1185">Reference proteome</keyword>
<dbReference type="OrthoDB" id="2690684at2759"/>
<sequence length="1165" mass="131195">MALEIASIENLKQVGSIISQTISSPLLLIYQEDGNFKTHQMGTGRLAPGIIEGLLQYLETSKTADGTPEQSTPTAPTITEQETDSDDELPNDDNEYAEIAEKLESFDLEGENKPQTVPISELVAQIIQNPLDFENEEDHLADSDNMDAGLADMDSAHNSDNLSITYKMSSLNLDGDSSQVDQPTKAEPKTAISGMATGGESSVEMAQPNLEHAEHSEPSCLVSGPFLDLNGLVFNTKHKLIICKSCRVGLPLCGVVNHLSKNSLRTWDNETKAWQLFKVTHPVLRGVKSTIAKNKFLGTLAKDLIDIGAISNLSEILNAPNATAWKEQPICTDGIPVEGIRIDLGHICSVCKYAIRTYDRIRCHAHIDGPKKDISANSRDIIRDVELQTFSEIWPHFFVVYSSHPCPIITPTSPENTSVLGHLEQEQKRILQTYTSTNTGPTRDTLPPIFRDGGIEPWLAQFERSNISLLLPRVPLATDNKKPALFMPLRAAIFSLFCEDLQLIQNGNINSLILHILTNGKSDKRRRSFSVITQAGTISRYATAELRLVWTLLEYEKDAKKNKKKSSATTKKLSDGELFTLDETLEMLLQHLRKALKANTNIREALRSVLDNLYFPSQEQRDRGYTQPIHIFPILQYLAFIFITNEGNYLPIHRIPPLLAQQQYCIRLRGLHAINRNIVEANSKAWQKIAEEFAENFLADFSDAPFSILRFWMHGMSVLAKHTPRPNLVWWRGDKILMFGQEISFTEYKQKTYRKVLHLENFILNEVMFGMYTIEEAEQIFGIQNVEETGDETTLGHGVIANTAHSLMRTYESDLFFQRVFEEKKLGIFTRAGGGFDVNQWAGVAWLNAIHSAFRMLVAACHVLCIAGRGTEWVTISPTNNADGAKGVVYDPEAQTGAFNAAYHKGLSIQGVLKYNRRYIPYEIFRLLYLLLRVVRPLELTVLFLTAIPESHKPATLKAYHNHVFAAMGRTFKSDDITQCLREWFADITEVPMGLHHYRHLAIAVQRKYMKFRNPAPSAVEEKTNTLRGHQKTVGDAHYARPTFLGSCSIEDRDLALEAGREYHKVMGFTTGFSEALSPQAIKEREVFSYEQLDIPMNPIQRMMTLDDDTTGQFLPLQDAKKGKSRNEVDTLMRAREGPAPVLRRSTRKKKDNPKYVDSAELSEE</sequence>
<name>A0A0D2PUT1_HYPSF</name>
<organism evidence="2 3">
    <name type="scientific">Hypholoma sublateritium (strain FD-334 SS-4)</name>
    <dbReference type="NCBI Taxonomy" id="945553"/>
    <lineage>
        <taxon>Eukaryota</taxon>
        <taxon>Fungi</taxon>
        <taxon>Dikarya</taxon>
        <taxon>Basidiomycota</taxon>
        <taxon>Agaricomycotina</taxon>
        <taxon>Agaricomycetes</taxon>
        <taxon>Agaricomycetidae</taxon>
        <taxon>Agaricales</taxon>
        <taxon>Agaricineae</taxon>
        <taxon>Strophariaceae</taxon>
        <taxon>Hypholoma</taxon>
    </lineage>
</organism>
<evidence type="ECO:0000313" key="2">
    <source>
        <dbReference type="EMBL" id="KJA23350.1"/>
    </source>
</evidence>
<feature type="compositionally biased region" description="Basic and acidic residues" evidence="1">
    <location>
        <begin position="1120"/>
        <end position="1137"/>
    </location>
</feature>
<feature type="compositionally biased region" description="Polar residues" evidence="1">
    <location>
        <begin position="63"/>
        <end position="80"/>
    </location>
</feature>
<dbReference type="Proteomes" id="UP000054270">
    <property type="component" value="Unassembled WGS sequence"/>
</dbReference>
<gene>
    <name evidence="2" type="ORF">HYPSUDRAFT_201379</name>
</gene>
<dbReference type="AlphaFoldDB" id="A0A0D2PUT1"/>
<proteinExistence type="predicted"/>
<reference evidence="3" key="1">
    <citation type="submission" date="2014-04" db="EMBL/GenBank/DDBJ databases">
        <title>Evolutionary Origins and Diversification of the Mycorrhizal Mutualists.</title>
        <authorList>
            <consortium name="DOE Joint Genome Institute"/>
            <consortium name="Mycorrhizal Genomics Consortium"/>
            <person name="Kohler A."/>
            <person name="Kuo A."/>
            <person name="Nagy L.G."/>
            <person name="Floudas D."/>
            <person name="Copeland A."/>
            <person name="Barry K.W."/>
            <person name="Cichocki N."/>
            <person name="Veneault-Fourrey C."/>
            <person name="LaButti K."/>
            <person name="Lindquist E.A."/>
            <person name="Lipzen A."/>
            <person name="Lundell T."/>
            <person name="Morin E."/>
            <person name="Murat C."/>
            <person name="Riley R."/>
            <person name="Ohm R."/>
            <person name="Sun H."/>
            <person name="Tunlid A."/>
            <person name="Henrissat B."/>
            <person name="Grigoriev I.V."/>
            <person name="Hibbett D.S."/>
            <person name="Martin F."/>
        </authorList>
    </citation>
    <scope>NUCLEOTIDE SEQUENCE [LARGE SCALE GENOMIC DNA]</scope>
    <source>
        <strain evidence="3">FD-334 SS-4</strain>
    </source>
</reference>
<accession>A0A0D2PUT1</accession>
<feature type="region of interest" description="Disordered" evidence="1">
    <location>
        <begin position="1120"/>
        <end position="1165"/>
    </location>
</feature>
<feature type="region of interest" description="Disordered" evidence="1">
    <location>
        <begin position="63"/>
        <end position="92"/>
    </location>
</feature>
<evidence type="ECO:0000313" key="3">
    <source>
        <dbReference type="Proteomes" id="UP000054270"/>
    </source>
</evidence>
<evidence type="ECO:0000256" key="1">
    <source>
        <dbReference type="SAM" id="MobiDB-lite"/>
    </source>
</evidence>